<keyword evidence="2" id="KW-1185">Reference proteome</keyword>
<dbReference type="Gramene" id="OMP03202">
    <property type="protein sequence ID" value="OMP03202"/>
    <property type="gene ID" value="CCACVL1_02507"/>
</dbReference>
<dbReference type="AlphaFoldDB" id="A0A1R3K7Z5"/>
<reference evidence="1 2" key="1">
    <citation type="submission" date="2013-09" db="EMBL/GenBank/DDBJ databases">
        <title>Corchorus capsularis genome sequencing.</title>
        <authorList>
            <person name="Alam M."/>
            <person name="Haque M.S."/>
            <person name="Islam M.S."/>
            <person name="Emdad E.M."/>
            <person name="Islam M.M."/>
            <person name="Ahmed B."/>
            <person name="Halim A."/>
            <person name="Hossen Q.M.M."/>
            <person name="Hossain M.Z."/>
            <person name="Ahmed R."/>
            <person name="Khan M.M."/>
            <person name="Islam R."/>
            <person name="Rashid M.M."/>
            <person name="Khan S.A."/>
            <person name="Rahman M.S."/>
            <person name="Alam M."/>
        </authorList>
    </citation>
    <scope>NUCLEOTIDE SEQUENCE [LARGE SCALE GENOMIC DNA]</scope>
    <source>
        <strain evidence="2">cv. CVL-1</strain>
        <tissue evidence="1">Whole seedling</tissue>
    </source>
</reference>
<evidence type="ECO:0000313" key="2">
    <source>
        <dbReference type="Proteomes" id="UP000188268"/>
    </source>
</evidence>
<protein>
    <submittedName>
        <fullName evidence="1">Uncharacterized protein</fullName>
    </submittedName>
</protein>
<dbReference type="Proteomes" id="UP000188268">
    <property type="component" value="Unassembled WGS sequence"/>
</dbReference>
<comment type="caution">
    <text evidence="1">The sequence shown here is derived from an EMBL/GenBank/DDBJ whole genome shotgun (WGS) entry which is preliminary data.</text>
</comment>
<gene>
    <name evidence="1" type="ORF">CCACVL1_02507</name>
</gene>
<sequence>MVLISHVNPGYYRALFSTDITNPLYTLNGHNPYQKSPPLIRLHAGNVALPYQRKKA</sequence>
<organism evidence="1 2">
    <name type="scientific">Corchorus capsularis</name>
    <name type="common">Jute</name>
    <dbReference type="NCBI Taxonomy" id="210143"/>
    <lineage>
        <taxon>Eukaryota</taxon>
        <taxon>Viridiplantae</taxon>
        <taxon>Streptophyta</taxon>
        <taxon>Embryophyta</taxon>
        <taxon>Tracheophyta</taxon>
        <taxon>Spermatophyta</taxon>
        <taxon>Magnoliopsida</taxon>
        <taxon>eudicotyledons</taxon>
        <taxon>Gunneridae</taxon>
        <taxon>Pentapetalae</taxon>
        <taxon>rosids</taxon>
        <taxon>malvids</taxon>
        <taxon>Malvales</taxon>
        <taxon>Malvaceae</taxon>
        <taxon>Grewioideae</taxon>
        <taxon>Apeibeae</taxon>
        <taxon>Corchorus</taxon>
    </lineage>
</organism>
<dbReference type="EMBL" id="AWWV01006104">
    <property type="protein sequence ID" value="OMP03202.1"/>
    <property type="molecule type" value="Genomic_DNA"/>
</dbReference>
<evidence type="ECO:0000313" key="1">
    <source>
        <dbReference type="EMBL" id="OMP03202.1"/>
    </source>
</evidence>
<accession>A0A1R3K7Z5</accession>
<name>A0A1R3K7Z5_COCAP</name>
<proteinExistence type="predicted"/>